<organism evidence="3 4">
    <name type="scientific">Rubricoccus marinus</name>
    <dbReference type="NCBI Taxonomy" id="716817"/>
    <lineage>
        <taxon>Bacteria</taxon>
        <taxon>Pseudomonadati</taxon>
        <taxon>Rhodothermota</taxon>
        <taxon>Rhodothermia</taxon>
        <taxon>Rhodothermales</taxon>
        <taxon>Rubricoccaceae</taxon>
        <taxon>Rubricoccus</taxon>
    </lineage>
</organism>
<dbReference type="Gene3D" id="3.60.15.10">
    <property type="entry name" value="Ribonuclease Z/Hydroxyacylglutathione hydrolase-like"/>
    <property type="match status" value="1"/>
</dbReference>
<evidence type="ECO:0000313" key="3">
    <source>
        <dbReference type="EMBL" id="OZC01140.1"/>
    </source>
</evidence>
<dbReference type="InParanoid" id="A0A259TTX5"/>
<evidence type="ECO:0000313" key="4">
    <source>
        <dbReference type="Proteomes" id="UP000216446"/>
    </source>
</evidence>
<feature type="compositionally biased region" description="Basic and acidic residues" evidence="1">
    <location>
        <begin position="272"/>
        <end position="288"/>
    </location>
</feature>
<sequence>MLDVGQALSVVAALPGGHYVVFDAGDDVRGNPVLDGVREVVPDDEDIDLLVISHPDVDHLNDALSLLDAYRGRVRRVVRTGFLEGASQTWRRLDSTITARAEAGELVDVNLQRTELPPGATYRYGDAFVTFLAGAPEPPDDWGLTGRSERKNAISVAARISYRGGSVLIAGDAFGRARGTSEAAESTERMMEAAAATERDMIAFAPVVPLASDVLVAAHHGADDASSAAFIGAVDPTWVVFSAGEGHGHPRRTTAERFVAAGVAPWRILRTDAEDPAEDKEWARDDWPRPAGAGGDVDVAITGGGHVFVRYRGSVRD</sequence>
<keyword evidence="4" id="KW-1185">Reference proteome</keyword>
<dbReference type="EMBL" id="MQWB01000015">
    <property type="protein sequence ID" value="OZC01140.1"/>
    <property type="molecule type" value="Genomic_DNA"/>
</dbReference>
<feature type="domain" description="Metallo-beta-lactamase" evidence="2">
    <location>
        <begin position="6"/>
        <end position="219"/>
    </location>
</feature>
<dbReference type="Proteomes" id="UP000216446">
    <property type="component" value="Unassembled WGS sequence"/>
</dbReference>
<dbReference type="SMART" id="SM00849">
    <property type="entry name" value="Lactamase_B"/>
    <property type="match status" value="1"/>
</dbReference>
<protein>
    <recommendedName>
        <fullName evidence="2">Metallo-beta-lactamase domain-containing protein</fullName>
    </recommendedName>
</protein>
<feature type="region of interest" description="Disordered" evidence="1">
    <location>
        <begin position="272"/>
        <end position="296"/>
    </location>
</feature>
<dbReference type="AlphaFoldDB" id="A0A259TTX5"/>
<dbReference type="InterPro" id="IPR036866">
    <property type="entry name" value="RibonucZ/Hydroxyglut_hydro"/>
</dbReference>
<evidence type="ECO:0000256" key="1">
    <source>
        <dbReference type="SAM" id="MobiDB-lite"/>
    </source>
</evidence>
<name>A0A259TTX5_9BACT</name>
<accession>A0A259TTX5</accession>
<dbReference type="Pfam" id="PF00753">
    <property type="entry name" value="Lactamase_B"/>
    <property type="match status" value="1"/>
</dbReference>
<dbReference type="SUPFAM" id="SSF56281">
    <property type="entry name" value="Metallo-hydrolase/oxidoreductase"/>
    <property type="match status" value="1"/>
</dbReference>
<dbReference type="InterPro" id="IPR001279">
    <property type="entry name" value="Metallo-B-lactamas"/>
</dbReference>
<evidence type="ECO:0000259" key="2">
    <source>
        <dbReference type="SMART" id="SM00849"/>
    </source>
</evidence>
<gene>
    <name evidence="3" type="ORF">BSZ36_18640</name>
</gene>
<dbReference type="InterPro" id="IPR052159">
    <property type="entry name" value="Competence_DNA_uptake"/>
</dbReference>
<dbReference type="PANTHER" id="PTHR30619:SF1">
    <property type="entry name" value="RECOMBINATION PROTEIN 2"/>
    <property type="match status" value="1"/>
</dbReference>
<comment type="caution">
    <text evidence="3">The sequence shown here is derived from an EMBL/GenBank/DDBJ whole genome shotgun (WGS) entry which is preliminary data.</text>
</comment>
<dbReference type="PANTHER" id="PTHR30619">
    <property type="entry name" value="DNA INTERNALIZATION/COMPETENCE PROTEIN COMEC/REC2"/>
    <property type="match status" value="1"/>
</dbReference>
<proteinExistence type="predicted"/>
<reference evidence="3 4" key="1">
    <citation type="submission" date="2016-11" db="EMBL/GenBank/DDBJ databases">
        <title>Study of marine rhodopsin-containing bacteria.</title>
        <authorList>
            <person name="Yoshizawa S."/>
            <person name="Kumagai Y."/>
            <person name="Kogure K."/>
        </authorList>
    </citation>
    <scope>NUCLEOTIDE SEQUENCE [LARGE SCALE GENOMIC DNA]</scope>
    <source>
        <strain evidence="3 4">SG-29</strain>
    </source>
</reference>